<evidence type="ECO:0000313" key="4">
    <source>
        <dbReference type="EMBL" id="KPQ09753.1"/>
    </source>
</evidence>
<name>A0A0P7Y698_9HYPH</name>
<organism evidence="4 6">
    <name type="scientific">Saliniramus fredricksonii</name>
    <dbReference type="NCBI Taxonomy" id="1653334"/>
    <lineage>
        <taxon>Bacteria</taxon>
        <taxon>Pseudomonadati</taxon>
        <taxon>Pseudomonadota</taxon>
        <taxon>Alphaproteobacteria</taxon>
        <taxon>Hyphomicrobiales</taxon>
        <taxon>Salinarimonadaceae</taxon>
        <taxon>Saliniramus</taxon>
    </lineage>
</organism>
<evidence type="ECO:0000256" key="1">
    <source>
        <dbReference type="ARBA" id="ARBA00022603"/>
    </source>
</evidence>
<dbReference type="SUPFAM" id="SSF75217">
    <property type="entry name" value="alpha/beta knot"/>
    <property type="match status" value="1"/>
</dbReference>
<dbReference type="InterPro" id="IPR029028">
    <property type="entry name" value="Alpha/beta_knot_MTases"/>
</dbReference>
<dbReference type="GO" id="GO:0006396">
    <property type="term" value="P:RNA processing"/>
    <property type="evidence" value="ECO:0007669"/>
    <property type="project" value="InterPro"/>
</dbReference>
<dbReference type="RefSeq" id="WP_074444565.1">
    <property type="nucleotide sequence ID" value="NZ_FMBM01000002.1"/>
</dbReference>
<evidence type="ECO:0000313" key="5">
    <source>
        <dbReference type="EMBL" id="SCC80692.1"/>
    </source>
</evidence>
<accession>A0A0P7Y698</accession>
<protein>
    <submittedName>
        <fullName evidence="4">rRNA methylase</fullName>
    </submittedName>
    <submittedName>
        <fullName evidence="5">tRNA G18 (Ribose-2'-O)-methylase SpoU</fullName>
    </submittedName>
</protein>
<evidence type="ECO:0000313" key="6">
    <source>
        <dbReference type="Proteomes" id="UP000050497"/>
    </source>
</evidence>
<dbReference type="CDD" id="cd18095">
    <property type="entry name" value="SpoU-like_rRNA-MTase"/>
    <property type="match status" value="1"/>
</dbReference>
<dbReference type="InterPro" id="IPR029026">
    <property type="entry name" value="tRNA_m1G_MTases_N"/>
</dbReference>
<dbReference type="SUPFAM" id="SSF55315">
    <property type="entry name" value="L30e-like"/>
    <property type="match status" value="1"/>
</dbReference>
<dbReference type="InterPro" id="IPR051259">
    <property type="entry name" value="rRNA_Methyltransferase"/>
</dbReference>
<dbReference type="Pfam" id="PF00588">
    <property type="entry name" value="SpoU_methylase"/>
    <property type="match status" value="1"/>
</dbReference>
<dbReference type="PANTHER" id="PTHR43191">
    <property type="entry name" value="RRNA METHYLTRANSFERASE 3"/>
    <property type="match status" value="1"/>
</dbReference>
<dbReference type="InterPro" id="IPR001537">
    <property type="entry name" value="SpoU_MeTrfase"/>
</dbReference>
<keyword evidence="1 4" id="KW-0489">Methyltransferase</keyword>
<evidence type="ECO:0000259" key="3">
    <source>
        <dbReference type="Pfam" id="PF00588"/>
    </source>
</evidence>
<evidence type="ECO:0000313" key="7">
    <source>
        <dbReference type="Proteomes" id="UP000182800"/>
    </source>
</evidence>
<dbReference type="EMBL" id="LJSX01000022">
    <property type="protein sequence ID" value="KPQ09753.1"/>
    <property type="molecule type" value="Genomic_DNA"/>
</dbReference>
<keyword evidence="7" id="KW-1185">Reference proteome</keyword>
<dbReference type="Gene3D" id="3.30.1330.30">
    <property type="match status" value="1"/>
</dbReference>
<reference evidence="5 7" key="2">
    <citation type="submission" date="2016-08" db="EMBL/GenBank/DDBJ databases">
        <authorList>
            <person name="Varghese N."/>
            <person name="Submissions Spin"/>
        </authorList>
    </citation>
    <scope>NUCLEOTIDE SEQUENCE [LARGE SCALE GENOMIC DNA]</scope>
    <source>
        <strain evidence="5 7">HL-109</strain>
    </source>
</reference>
<feature type="domain" description="tRNA/rRNA methyltransferase SpoU type" evidence="3">
    <location>
        <begin position="136"/>
        <end position="281"/>
    </location>
</feature>
<dbReference type="InterPro" id="IPR029064">
    <property type="entry name" value="Ribosomal_eL30-like_sf"/>
</dbReference>
<reference evidence="4 6" key="1">
    <citation type="submission" date="2015-09" db="EMBL/GenBank/DDBJ databases">
        <title>Identification and resolution of microdiversity through metagenomic sequencing of parallel consortia.</title>
        <authorList>
            <person name="Nelson W.C."/>
            <person name="Romine M.F."/>
            <person name="Lindemann S.R."/>
        </authorList>
    </citation>
    <scope>NUCLEOTIDE SEQUENCE [LARGE SCALE GENOMIC DNA]</scope>
    <source>
        <strain evidence="4">HL-109</strain>
    </source>
</reference>
<dbReference type="STRING" id="1653334.GA0071312_1642"/>
<gene>
    <name evidence="5" type="ORF">GA0071312_1642</name>
    <name evidence="4" type="ORF">HLUCCO17_13395</name>
</gene>
<keyword evidence="2" id="KW-0808">Transferase</keyword>
<dbReference type="PATRIC" id="fig|1653334.4.peg.424"/>
<dbReference type="Proteomes" id="UP000182800">
    <property type="component" value="Unassembled WGS sequence"/>
</dbReference>
<dbReference type="GO" id="GO:0003723">
    <property type="term" value="F:RNA binding"/>
    <property type="evidence" value="ECO:0007669"/>
    <property type="project" value="InterPro"/>
</dbReference>
<dbReference type="Proteomes" id="UP000050497">
    <property type="component" value="Unassembled WGS sequence"/>
</dbReference>
<dbReference type="PANTHER" id="PTHR43191:SF12">
    <property type="entry name" value="RRNA METHYLASE"/>
    <property type="match status" value="1"/>
</dbReference>
<evidence type="ECO:0000256" key="2">
    <source>
        <dbReference type="ARBA" id="ARBA00022679"/>
    </source>
</evidence>
<dbReference type="EMBL" id="FMBM01000002">
    <property type="protein sequence ID" value="SCC80692.1"/>
    <property type="molecule type" value="Genomic_DNA"/>
</dbReference>
<sequence length="289" mass="30171">MTPPDHIAVQDDAIAARLTPIADPLDPRIADYRDVRDRDLKGRGGLFMAEGAVVLRDMARSARFAFESVLITQKRVPAMTDWLAALPDAVAVYVAEGAVMDAIAGFPIHRGILALARRGEPIAPQILLDDAPAHALVLACFGITNHDNLGGIFRNAAAFGAAAILLDPQCCDPLYRKALRVSVGAAARVPFARLGPGPGDAGNACTLLRNHGFEPLALSPRGTLTLAQAAAHYQGRRALLLGSEGPGLAPDLIAAATSVRIDMAGDFDSLNVATTSGIALHALTRQAGG</sequence>
<dbReference type="GO" id="GO:0032259">
    <property type="term" value="P:methylation"/>
    <property type="evidence" value="ECO:0007669"/>
    <property type="project" value="UniProtKB-KW"/>
</dbReference>
<comment type="caution">
    <text evidence="4">The sequence shown here is derived from an EMBL/GenBank/DDBJ whole genome shotgun (WGS) entry which is preliminary data.</text>
</comment>
<proteinExistence type="predicted"/>
<dbReference type="AlphaFoldDB" id="A0A0P7Y698"/>
<dbReference type="Gene3D" id="3.40.1280.10">
    <property type="match status" value="1"/>
</dbReference>
<dbReference type="OrthoDB" id="3190829at2"/>
<dbReference type="GO" id="GO:0008173">
    <property type="term" value="F:RNA methyltransferase activity"/>
    <property type="evidence" value="ECO:0007669"/>
    <property type="project" value="InterPro"/>
</dbReference>